<dbReference type="GeneID" id="111117934"/>
<keyword evidence="2" id="KW-0472">Membrane</keyword>
<evidence type="ECO:0000256" key="3">
    <source>
        <dbReference type="SAM" id="SignalP"/>
    </source>
</evidence>
<evidence type="ECO:0000313" key="5">
    <source>
        <dbReference type="RefSeq" id="XP_022312884.1"/>
    </source>
</evidence>
<keyword evidence="3" id="KW-0732">Signal</keyword>
<protein>
    <submittedName>
        <fullName evidence="5">Uncharacterized protein LOC111117934</fullName>
    </submittedName>
</protein>
<proteinExistence type="predicted"/>
<feature type="compositionally biased region" description="Polar residues" evidence="1">
    <location>
        <begin position="168"/>
        <end position="178"/>
    </location>
</feature>
<keyword evidence="4" id="KW-1185">Reference proteome</keyword>
<keyword evidence="2" id="KW-1133">Transmembrane helix</keyword>
<organism evidence="4 5">
    <name type="scientific">Crassostrea virginica</name>
    <name type="common">Eastern oyster</name>
    <dbReference type="NCBI Taxonomy" id="6565"/>
    <lineage>
        <taxon>Eukaryota</taxon>
        <taxon>Metazoa</taxon>
        <taxon>Spiralia</taxon>
        <taxon>Lophotrochozoa</taxon>
        <taxon>Mollusca</taxon>
        <taxon>Bivalvia</taxon>
        <taxon>Autobranchia</taxon>
        <taxon>Pteriomorphia</taxon>
        <taxon>Ostreida</taxon>
        <taxon>Ostreoidea</taxon>
        <taxon>Ostreidae</taxon>
        <taxon>Crassostrea</taxon>
    </lineage>
</organism>
<feature type="chain" id="PRO_5034520906" evidence="3">
    <location>
        <begin position="23"/>
        <end position="188"/>
    </location>
</feature>
<feature type="region of interest" description="Disordered" evidence="1">
    <location>
        <begin position="168"/>
        <end position="188"/>
    </location>
</feature>
<feature type="compositionally biased region" description="Basic and acidic residues" evidence="1">
    <location>
        <begin position="179"/>
        <end position="188"/>
    </location>
</feature>
<dbReference type="OrthoDB" id="10574939at2759"/>
<sequence length="188" mass="20991">MNTNARILCAFALNVHVIMVLGANVSNGSKICVGEELLKSCTRACGTAQCSFNSYCGDDVRCLYCSDEKCSSPPVGCELFCEMRQQEITKTPVTYDIGEKRIVDYDTLFVLCWVLGGVNLVLMVWLTCRKRLLKFFSSVKQDKKEDIEIAGRIMNCSSEAEHQTSALLVSGGTQQSNREYNRGDTRRE</sequence>
<reference evidence="5" key="1">
    <citation type="submission" date="2025-08" db="UniProtKB">
        <authorList>
            <consortium name="RefSeq"/>
        </authorList>
    </citation>
    <scope>IDENTIFICATION</scope>
    <source>
        <tissue evidence="5">Whole sample</tissue>
    </source>
</reference>
<evidence type="ECO:0000256" key="2">
    <source>
        <dbReference type="SAM" id="Phobius"/>
    </source>
</evidence>
<evidence type="ECO:0000256" key="1">
    <source>
        <dbReference type="SAM" id="MobiDB-lite"/>
    </source>
</evidence>
<dbReference type="KEGG" id="cvn:111117934"/>
<dbReference type="RefSeq" id="XP_022312884.1">
    <property type="nucleotide sequence ID" value="XM_022457176.1"/>
</dbReference>
<dbReference type="AlphaFoldDB" id="A0A8B8CCL0"/>
<feature type="transmembrane region" description="Helical" evidence="2">
    <location>
        <begin position="108"/>
        <end position="128"/>
    </location>
</feature>
<feature type="signal peptide" evidence="3">
    <location>
        <begin position="1"/>
        <end position="22"/>
    </location>
</feature>
<evidence type="ECO:0000313" key="4">
    <source>
        <dbReference type="Proteomes" id="UP000694844"/>
    </source>
</evidence>
<dbReference type="Proteomes" id="UP000694844">
    <property type="component" value="Chromosome 2"/>
</dbReference>
<keyword evidence="2" id="KW-0812">Transmembrane</keyword>
<gene>
    <name evidence="5" type="primary">LOC111117934</name>
</gene>
<accession>A0A8B8CCL0</accession>
<name>A0A8B8CCL0_CRAVI</name>